<evidence type="ECO:0000256" key="1">
    <source>
        <dbReference type="SAM" id="MobiDB-lite"/>
    </source>
</evidence>
<dbReference type="RefSeq" id="WP_068752103.1">
    <property type="nucleotide sequence ID" value="NZ_LR214441.1"/>
</dbReference>
<keyword evidence="2" id="KW-0472">Membrane</keyword>
<dbReference type="Proteomes" id="UP000093501">
    <property type="component" value="Unassembled WGS sequence"/>
</dbReference>
<feature type="region of interest" description="Disordered" evidence="1">
    <location>
        <begin position="1"/>
        <end position="23"/>
    </location>
</feature>
<evidence type="ECO:0000313" key="4">
    <source>
        <dbReference type="Proteomes" id="UP000093501"/>
    </source>
</evidence>
<feature type="transmembrane region" description="Helical" evidence="2">
    <location>
        <begin position="189"/>
        <end position="214"/>
    </location>
</feature>
<accession>A0A1C0AKA4</accession>
<keyword evidence="2" id="KW-0812">Transmembrane</keyword>
<evidence type="ECO:0000256" key="2">
    <source>
        <dbReference type="SAM" id="Phobius"/>
    </source>
</evidence>
<feature type="region of interest" description="Disordered" evidence="1">
    <location>
        <begin position="223"/>
        <end position="291"/>
    </location>
</feature>
<feature type="compositionally biased region" description="Low complexity" evidence="1">
    <location>
        <begin position="238"/>
        <end position="272"/>
    </location>
</feature>
<comment type="caution">
    <text evidence="3">The sequence shown here is derived from an EMBL/GenBank/DDBJ whole genome shotgun (WGS) entry which is preliminary data.</text>
</comment>
<keyword evidence="4" id="KW-1185">Reference proteome</keyword>
<organism evidence="3 4">
    <name type="scientific">Tessaracoccus lapidicaptus</name>
    <dbReference type="NCBI Taxonomy" id="1427523"/>
    <lineage>
        <taxon>Bacteria</taxon>
        <taxon>Bacillati</taxon>
        <taxon>Actinomycetota</taxon>
        <taxon>Actinomycetes</taxon>
        <taxon>Propionibacteriales</taxon>
        <taxon>Propionibacteriaceae</taxon>
        <taxon>Tessaracoccus</taxon>
    </lineage>
</organism>
<sequence>MSTHDDAGRDPAPMAGHHPLRDDDPARVGDFWLDSRLTATPAGTAFAAHEERGDAVLLILLSEGAAADPAARARFAGEVNAMHIDTVVARGGQDQDDGRMAVRFRGEAEDPALADHGPLAPWAALAFDGSLAAVLEADRVLRAVDLSMSPPLSEPSGPDYRLHWIDRTGTGPTRAWPLPWPGRTDRAGWITMLVSFLLMALITAVAILLAILAFQNQPPVNAPQPIPSMGEGSGSGSPSGSQTGSQSGEPQSPSGTPSPGSDPGPYSDSPSMNQPSGDQSGPGAPTVNPRL</sequence>
<name>A0A1C0AKA4_9ACTN</name>
<dbReference type="EMBL" id="MBQD01000023">
    <property type="protein sequence ID" value="OCL32997.1"/>
    <property type="molecule type" value="Genomic_DNA"/>
</dbReference>
<proteinExistence type="predicted"/>
<keyword evidence="2" id="KW-1133">Transmembrane helix</keyword>
<evidence type="ECO:0000313" key="3">
    <source>
        <dbReference type="EMBL" id="OCL32997.1"/>
    </source>
</evidence>
<gene>
    <name evidence="3" type="ORF">BCR15_06845</name>
</gene>
<protein>
    <submittedName>
        <fullName evidence="3">Uncharacterized protein</fullName>
    </submittedName>
</protein>
<dbReference type="AlphaFoldDB" id="A0A1C0AKA4"/>
<reference evidence="4" key="1">
    <citation type="submission" date="2016-07" db="EMBL/GenBank/DDBJ databases">
        <authorList>
            <person name="Florea S."/>
            <person name="Webb J.S."/>
            <person name="Jaromczyk J."/>
            <person name="Schardl C.L."/>
        </authorList>
    </citation>
    <scope>NUCLEOTIDE SEQUENCE [LARGE SCALE GENOMIC DNA]</scope>
    <source>
        <strain evidence="4">IPBSL-7</strain>
    </source>
</reference>